<gene>
    <name evidence="2" type="ORF">ENR64_24015</name>
</gene>
<protein>
    <submittedName>
        <fullName evidence="2">Uncharacterized protein</fullName>
    </submittedName>
</protein>
<dbReference type="AlphaFoldDB" id="A0A7C3KJR5"/>
<reference evidence="2" key="1">
    <citation type="journal article" date="2020" name="mSystems">
        <title>Genome- and Community-Level Interaction Insights into Carbon Utilization and Element Cycling Functions of Hydrothermarchaeota in Hydrothermal Sediment.</title>
        <authorList>
            <person name="Zhou Z."/>
            <person name="Liu Y."/>
            <person name="Xu W."/>
            <person name="Pan J."/>
            <person name="Luo Z.H."/>
            <person name="Li M."/>
        </authorList>
    </citation>
    <scope>NUCLEOTIDE SEQUENCE [LARGE SCALE GENOMIC DNA]</scope>
    <source>
        <strain evidence="2">SpSt-418</strain>
    </source>
</reference>
<accession>A0A7C3KJR5</accession>
<name>A0A7C3KJR5_9CYAN</name>
<sequence length="102" mass="11554">MDADDAKSYGNLSYMRESKTIRRTFPKTAGNPEEKEYIVRVSSMGFEKADKLNALPTPSTNGLGPTPAQQPLKPQVDEVAERRKTDTSMDMFRNMARDIRKK</sequence>
<evidence type="ECO:0000313" key="2">
    <source>
        <dbReference type="EMBL" id="HFN00763.1"/>
    </source>
</evidence>
<feature type="region of interest" description="Disordered" evidence="1">
    <location>
        <begin position="50"/>
        <end position="102"/>
    </location>
</feature>
<organism evidence="2">
    <name type="scientific">Oscillatoriales cyanobacterium SpSt-418</name>
    <dbReference type="NCBI Taxonomy" id="2282169"/>
    <lineage>
        <taxon>Bacteria</taxon>
        <taxon>Bacillati</taxon>
        <taxon>Cyanobacteriota</taxon>
        <taxon>Cyanophyceae</taxon>
        <taxon>Oscillatoriophycideae</taxon>
        <taxon>Oscillatoriales</taxon>
    </lineage>
</organism>
<comment type="caution">
    <text evidence="2">The sequence shown here is derived from an EMBL/GenBank/DDBJ whole genome shotgun (WGS) entry which is preliminary data.</text>
</comment>
<feature type="compositionally biased region" description="Polar residues" evidence="1">
    <location>
        <begin position="56"/>
        <end position="69"/>
    </location>
</feature>
<dbReference type="EMBL" id="DSRU01000341">
    <property type="protein sequence ID" value="HFN00763.1"/>
    <property type="molecule type" value="Genomic_DNA"/>
</dbReference>
<evidence type="ECO:0000256" key="1">
    <source>
        <dbReference type="SAM" id="MobiDB-lite"/>
    </source>
</evidence>
<feature type="compositionally biased region" description="Basic and acidic residues" evidence="1">
    <location>
        <begin position="75"/>
        <end position="87"/>
    </location>
</feature>
<proteinExistence type="predicted"/>